<dbReference type="InterPro" id="IPR054384">
    <property type="entry name" value="SecDF_P1_head"/>
</dbReference>
<evidence type="ECO:0000259" key="12">
    <source>
        <dbReference type="Pfam" id="PF22599"/>
    </source>
</evidence>
<comment type="similarity">
    <text evidence="9">Belongs to the SecD/SecF family. SecD subfamily.</text>
</comment>
<evidence type="ECO:0000256" key="9">
    <source>
        <dbReference type="HAMAP-Rule" id="MF_01463"/>
    </source>
</evidence>
<keyword evidence="2 9" id="KW-0813">Transport</keyword>
<dbReference type="AlphaFoldDB" id="A0A9Q7AGC6"/>
<dbReference type="NCBIfam" id="TIGR01129">
    <property type="entry name" value="secD"/>
    <property type="match status" value="1"/>
</dbReference>
<dbReference type="Proteomes" id="UP000671879">
    <property type="component" value="Chromosome"/>
</dbReference>
<dbReference type="Pfam" id="PF22599">
    <property type="entry name" value="SecDF_P1_head"/>
    <property type="match status" value="1"/>
</dbReference>
<comment type="subunit">
    <text evidence="9">Forms a complex with SecF. Part of the essential Sec protein translocation apparatus which comprises SecA, SecYEG and auxiliary proteins SecDF. Other proteins may also be involved.</text>
</comment>
<evidence type="ECO:0000256" key="8">
    <source>
        <dbReference type="ARBA" id="ARBA00023136"/>
    </source>
</evidence>
<keyword evidence="4 9" id="KW-0812">Transmembrane</keyword>
<dbReference type="GO" id="GO:0006605">
    <property type="term" value="P:protein targeting"/>
    <property type="evidence" value="ECO:0007669"/>
    <property type="project" value="UniProtKB-UniRule"/>
</dbReference>
<keyword evidence="8 9" id="KW-0472">Membrane</keyword>
<dbReference type="GO" id="GO:0043952">
    <property type="term" value="P:protein transport by the Sec complex"/>
    <property type="evidence" value="ECO:0007669"/>
    <property type="project" value="UniProtKB-UniRule"/>
</dbReference>
<dbReference type="PANTHER" id="PTHR30081">
    <property type="entry name" value="PROTEIN-EXPORT MEMBRANE PROTEIN SEC"/>
    <property type="match status" value="1"/>
</dbReference>
<feature type="transmembrane region" description="Helical" evidence="9">
    <location>
        <begin position="353"/>
        <end position="375"/>
    </location>
</feature>
<feature type="transmembrane region" description="Helical" evidence="9">
    <location>
        <begin position="396"/>
        <end position="418"/>
    </location>
</feature>
<evidence type="ECO:0000313" key="13">
    <source>
        <dbReference type="EMBL" id="QTX31565.1"/>
    </source>
</evidence>
<keyword evidence="3 9" id="KW-1003">Cell membrane</keyword>
<reference evidence="14" key="1">
    <citation type="submission" date="2021-04" db="EMBL/GenBank/DDBJ databases">
        <title>A novel Synergistetes isolate from a pyrite-forming mixed culture.</title>
        <authorList>
            <person name="Bunk B."/>
            <person name="Sproer C."/>
            <person name="Spring S."/>
            <person name="Pester M."/>
        </authorList>
    </citation>
    <scope>NUCLEOTIDE SEQUENCE [LARGE SCALE GENOMIC DNA]</scope>
    <source>
        <strain evidence="14">J.5.4.2-T.3.5.2</strain>
    </source>
</reference>
<dbReference type="InterPro" id="IPR022646">
    <property type="entry name" value="SecD/SecF_CS"/>
</dbReference>
<feature type="domain" description="Protein translocase subunit SecDF P1" evidence="11">
    <location>
        <begin position="59"/>
        <end position="116"/>
    </location>
</feature>
<dbReference type="Pfam" id="PF07549">
    <property type="entry name" value="Sec_GG"/>
    <property type="match status" value="1"/>
</dbReference>
<dbReference type="Pfam" id="PF02355">
    <property type="entry name" value="SecD_SecF_C"/>
    <property type="match status" value="1"/>
</dbReference>
<dbReference type="Pfam" id="PF21760">
    <property type="entry name" value="SecD_1st"/>
    <property type="match status" value="1"/>
</dbReference>
<dbReference type="PANTHER" id="PTHR30081:SF1">
    <property type="entry name" value="PROTEIN TRANSLOCASE SUBUNIT SECD"/>
    <property type="match status" value="1"/>
</dbReference>
<proteinExistence type="inferred from homology"/>
<dbReference type="HAMAP" id="MF_01463_B">
    <property type="entry name" value="SecD_B"/>
    <property type="match status" value="1"/>
</dbReference>
<organism evidence="13 14">
    <name type="scientific">Aminithiophilus ramosus</name>
    <dbReference type="NCBI Taxonomy" id="3029084"/>
    <lineage>
        <taxon>Bacteria</taxon>
        <taxon>Thermotogati</taxon>
        <taxon>Synergistota</taxon>
        <taxon>Synergistia</taxon>
        <taxon>Synergistales</taxon>
        <taxon>Aminithiophilaceae</taxon>
        <taxon>Aminithiophilus</taxon>
    </lineage>
</organism>
<dbReference type="SUPFAM" id="SSF82866">
    <property type="entry name" value="Multidrug efflux transporter AcrB transmembrane domain"/>
    <property type="match status" value="1"/>
</dbReference>
<dbReference type="InterPro" id="IPR055344">
    <property type="entry name" value="SecD_SecF_C_bact"/>
</dbReference>
<evidence type="ECO:0000256" key="2">
    <source>
        <dbReference type="ARBA" id="ARBA00022448"/>
    </source>
</evidence>
<dbReference type="GO" id="GO:0065002">
    <property type="term" value="P:intracellular protein transmembrane transport"/>
    <property type="evidence" value="ECO:0007669"/>
    <property type="project" value="UniProtKB-UniRule"/>
</dbReference>
<dbReference type="KEGG" id="aram:KAR29_09325"/>
<dbReference type="Gene3D" id="3.30.70.3400">
    <property type="match status" value="1"/>
</dbReference>
<evidence type="ECO:0000256" key="1">
    <source>
        <dbReference type="ARBA" id="ARBA00004651"/>
    </source>
</evidence>
<dbReference type="GO" id="GO:0015450">
    <property type="term" value="F:protein-transporting ATPase activity"/>
    <property type="evidence" value="ECO:0007669"/>
    <property type="project" value="InterPro"/>
</dbReference>
<keyword evidence="7 9" id="KW-0811">Translocation</keyword>
<evidence type="ECO:0000313" key="14">
    <source>
        <dbReference type="Proteomes" id="UP000671879"/>
    </source>
</evidence>
<evidence type="ECO:0000256" key="4">
    <source>
        <dbReference type="ARBA" id="ARBA00022692"/>
    </source>
</evidence>
<dbReference type="NCBIfam" id="TIGR00916">
    <property type="entry name" value="2A0604s01"/>
    <property type="match status" value="1"/>
</dbReference>
<feature type="transmembrane region" description="Helical" evidence="9">
    <location>
        <begin position="424"/>
        <end position="448"/>
    </location>
</feature>
<sequence length="459" mass="49118">MFRRERWRLSLVIVVVVAALISVFPLQGRIRLGLDLKGGAHIVLQAKGTAENPLNDDSVERLLAVLRNRVDQYGVAEPVIQRSGSDRVIVDLPGVEDPEAALDLIGKTAQLEFRRVLAVTPELPPGPERPNYDSDEAFKKAGERWQAAKARIDEVGLSFKERTAEDKTLLAADDDLGRTYLLSGVDVSGKDLVDAKTAYDNLGRPVVTLKFSSEGAKLFDRATEESVGKQLAIVLDDVVVSAPVVQQRISGGEAQISGSFSVAEAQRLSIMLRAGALPVPVEILENRSVGPTLGADTIRSGLRAGLIGAGLVVIFMLLYYRFLGVAADLSLAVTILLVFAGLISLRATLTLPGIAGIILTIGMAVDGNILIYERIREELASGKTRMASVEAGFRKALTTILDANVTTLIAAAVLYYFGSGPIRGFAVTLSVGIVASVFSAVIVTRALVQFVMARQTARS</sequence>
<evidence type="ECO:0000259" key="11">
    <source>
        <dbReference type="Pfam" id="PF21760"/>
    </source>
</evidence>
<accession>A0A9Q7AGC6</accession>
<gene>
    <name evidence="9 13" type="primary">secD</name>
    <name evidence="13" type="ORF">KAR29_09325</name>
</gene>
<dbReference type="PRINTS" id="PR00702">
    <property type="entry name" value="ACRIFLAVINRP"/>
</dbReference>
<comment type="caution">
    <text evidence="9">Lacks conserved residue(s) required for the propagation of feature annotation.</text>
</comment>
<keyword evidence="6 9" id="KW-1133">Transmembrane helix</keyword>
<feature type="domain" description="Protein export membrane protein SecD/SecF C-terminal" evidence="10">
    <location>
        <begin position="281"/>
        <end position="451"/>
    </location>
</feature>
<dbReference type="FunFam" id="1.20.1640.10:FF:000004">
    <property type="entry name" value="Protein translocase subunit SecD"/>
    <property type="match status" value="1"/>
</dbReference>
<comment type="subcellular location">
    <subcellularLocation>
        <location evidence="1 9">Cell membrane</location>
        <topology evidence="1 9">Multi-pass membrane protein</topology>
    </subcellularLocation>
</comment>
<evidence type="ECO:0000256" key="3">
    <source>
        <dbReference type="ARBA" id="ARBA00022475"/>
    </source>
</evidence>
<comment type="function">
    <text evidence="9">Part of the Sec protein translocase complex. Interacts with the SecYEG preprotein conducting channel. SecDF uses the proton motive force (PMF) to complete protein translocation after the ATP-dependent function of SecA.</text>
</comment>
<keyword evidence="5 9" id="KW-0653">Protein transport</keyword>
<dbReference type="Gene3D" id="1.20.1640.10">
    <property type="entry name" value="Multidrug efflux transporter AcrB transmembrane domain"/>
    <property type="match status" value="1"/>
</dbReference>
<evidence type="ECO:0000259" key="10">
    <source>
        <dbReference type="Pfam" id="PF02355"/>
    </source>
</evidence>
<evidence type="ECO:0000256" key="6">
    <source>
        <dbReference type="ARBA" id="ARBA00022989"/>
    </source>
</evidence>
<dbReference type="InterPro" id="IPR001036">
    <property type="entry name" value="Acrflvin-R"/>
</dbReference>
<protein>
    <recommendedName>
        <fullName evidence="9">Protein translocase subunit SecD</fullName>
    </recommendedName>
</protein>
<dbReference type="EMBL" id="CP072943">
    <property type="protein sequence ID" value="QTX31565.1"/>
    <property type="molecule type" value="Genomic_DNA"/>
</dbReference>
<feature type="transmembrane region" description="Helical" evidence="9">
    <location>
        <begin position="301"/>
        <end position="322"/>
    </location>
</feature>
<feature type="domain" description="SecDF P1 head subdomain" evidence="12">
    <location>
        <begin position="174"/>
        <end position="279"/>
    </location>
</feature>
<dbReference type="InterPro" id="IPR048634">
    <property type="entry name" value="SecD_SecF_C"/>
</dbReference>
<name>A0A9Q7AGC6_9BACT</name>
<dbReference type="RefSeq" id="WP_274372732.1">
    <property type="nucleotide sequence ID" value="NZ_CP072943.1"/>
</dbReference>
<keyword evidence="14" id="KW-1185">Reference proteome</keyword>
<feature type="transmembrane region" description="Helical" evidence="9">
    <location>
        <begin position="329"/>
        <end position="347"/>
    </location>
</feature>
<evidence type="ECO:0000256" key="7">
    <source>
        <dbReference type="ARBA" id="ARBA00023010"/>
    </source>
</evidence>
<dbReference type="InterPro" id="IPR048631">
    <property type="entry name" value="SecD_1st"/>
</dbReference>
<evidence type="ECO:0000256" key="5">
    <source>
        <dbReference type="ARBA" id="ARBA00022927"/>
    </source>
</evidence>
<dbReference type="GO" id="GO:0005886">
    <property type="term" value="C:plasma membrane"/>
    <property type="evidence" value="ECO:0007669"/>
    <property type="project" value="UniProtKB-SubCell"/>
</dbReference>
<dbReference type="InterPro" id="IPR005791">
    <property type="entry name" value="SecD"/>
</dbReference>
<dbReference type="InterPro" id="IPR022813">
    <property type="entry name" value="SecD/SecF_arch_bac"/>
</dbReference>
<dbReference type="Gene3D" id="3.30.1360.200">
    <property type="match status" value="1"/>
</dbReference>